<dbReference type="Gene3D" id="2.60.60.30">
    <property type="entry name" value="sav2460 like domains"/>
    <property type="match status" value="1"/>
</dbReference>
<gene>
    <name evidence="1" type="ORF">HZI73_09510</name>
</gene>
<proteinExistence type="predicted"/>
<sequence length="694" mass="80345">MNNHIYLRMRSKVFVEGGTHELPNIYIATLLKNIENLGYTLAKDLLCVIKTLTPTDFEQFYFELVEALKSAIGANAIYKPMYPNFPKQVMGMDEYELYSNAIMHYLSFGTLLPEYEKDERFPLLDLTKLKVIALGNEHEFMHIFTHLVNAKTSISEIDKKTLEWFIAYYGRDIVDYLPDKITLKENIALVSKLLLEHEIFSQKQLFKYFNTSTDVLRLAVCLSDGDISLATNTRFRSFKRAERRLLLALLEQCNHIEEDMITYKGQWIRLGERIHPGEYYKKYPNTYKSFQILRDNKKIETFNSKVEKALLYNNSEHAVHLLKRKPGEFARRLDHLLRISHTDCHMILSKFKNVANQVSSTVLLQVMAHFKNRNTHSDIRVFFPKGNVGKAYSIPNELPDIDQTTCQEVVKICEGVLINKYMEKDTLGHVYIDKRLKNYIVPFSQRSANKSLKTIVRGSKIHLHEAAKTIRSFIYWKEAKDSTTDIDLSAVMYDSKWHYIEHISYTHLKSDTYKACHSGDIVSAPHGASEFIDLDIESVRQYGGRYIVLSVNSFSQHKLSELPECFMGWMTRECPNSGEIYEPKTVQNKIDITSQTLISIPIIIDVIDNKIIWTDLSLTHHPFWCNNIEGNQKGMILIGKAMTNFAKPSLYDLFMLHAMARGKLCYNIDEADTIFSIDRGVTPFDNDIIISEYL</sequence>
<keyword evidence="2" id="KW-1185">Reference proteome</keyword>
<dbReference type="CDD" id="cd06974">
    <property type="entry name" value="TerD_like"/>
    <property type="match status" value="1"/>
</dbReference>
<name>A0A8J8MJE9_9FIRM</name>
<dbReference type="AlphaFoldDB" id="A0A8J8MJE9"/>
<dbReference type="PANTHER" id="PTHR32097:SF18">
    <property type="entry name" value="RING-TYPE DOMAIN-CONTAINING PROTEIN"/>
    <property type="match status" value="1"/>
</dbReference>
<dbReference type="InterPro" id="IPR003325">
    <property type="entry name" value="TerD"/>
</dbReference>
<evidence type="ECO:0000313" key="2">
    <source>
        <dbReference type="Proteomes" id="UP000683246"/>
    </source>
</evidence>
<dbReference type="EMBL" id="CP058649">
    <property type="protein sequence ID" value="QUI22522.1"/>
    <property type="molecule type" value="Genomic_DNA"/>
</dbReference>
<evidence type="ECO:0000313" key="1">
    <source>
        <dbReference type="EMBL" id="QUI22522.1"/>
    </source>
</evidence>
<dbReference type="PANTHER" id="PTHR32097">
    <property type="entry name" value="CAMP-BINDING PROTEIN 1-RELATED"/>
    <property type="match status" value="1"/>
</dbReference>
<accession>A0A8J8MJE9</accession>
<organism evidence="1 2">
    <name type="scientific">Vallitalea pronyensis</name>
    <dbReference type="NCBI Taxonomy" id="1348613"/>
    <lineage>
        <taxon>Bacteria</taxon>
        <taxon>Bacillati</taxon>
        <taxon>Bacillota</taxon>
        <taxon>Clostridia</taxon>
        <taxon>Lachnospirales</taxon>
        <taxon>Vallitaleaceae</taxon>
        <taxon>Vallitalea</taxon>
    </lineage>
</organism>
<protein>
    <submittedName>
        <fullName evidence="1">TerD family protein</fullName>
    </submittedName>
</protein>
<dbReference type="InterPro" id="IPR051324">
    <property type="entry name" value="Stress/Tellurium_Resist"/>
</dbReference>
<reference evidence="1" key="1">
    <citation type="submission" date="2020-07" db="EMBL/GenBank/DDBJ databases">
        <title>Vallitalea pronyensis genome.</title>
        <authorList>
            <person name="Postec A."/>
        </authorList>
    </citation>
    <scope>NUCLEOTIDE SEQUENCE</scope>
    <source>
        <strain evidence="1">FatNI3</strain>
    </source>
</reference>
<dbReference type="Proteomes" id="UP000683246">
    <property type="component" value="Chromosome"/>
</dbReference>
<dbReference type="KEGG" id="vpy:HZI73_09510"/>